<protein>
    <submittedName>
        <fullName evidence="4">Zf-CCHC domain-containing protein/MP domain-containing protein</fullName>
    </submittedName>
</protein>
<dbReference type="InterPro" id="IPR001878">
    <property type="entry name" value="Znf_CCHC"/>
</dbReference>
<dbReference type="PANTHER" id="PTHR33054">
    <property type="entry name" value="CCHC-TYPE DOMAIN-CONTAINING PROTEIN"/>
    <property type="match status" value="1"/>
</dbReference>
<feature type="compositionally biased region" description="Basic and acidic residues" evidence="2">
    <location>
        <begin position="528"/>
        <end position="541"/>
    </location>
</feature>
<dbReference type="SUPFAM" id="SSF57756">
    <property type="entry name" value="Retrovirus zinc finger-like domains"/>
    <property type="match status" value="1"/>
</dbReference>
<keyword evidence="1" id="KW-0862">Zinc</keyword>
<dbReference type="InterPro" id="IPR056648">
    <property type="entry name" value="DUF7746"/>
</dbReference>
<dbReference type="AlphaFoldDB" id="A0A1Q3C789"/>
<dbReference type="Pfam" id="PF24925">
    <property type="entry name" value="DUF7746"/>
    <property type="match status" value="1"/>
</dbReference>
<dbReference type="Proteomes" id="UP000187406">
    <property type="component" value="Unassembled WGS sequence"/>
</dbReference>
<dbReference type="STRING" id="3775.A0A1Q3C789"/>
<evidence type="ECO:0000256" key="2">
    <source>
        <dbReference type="SAM" id="MobiDB-lite"/>
    </source>
</evidence>
<keyword evidence="1" id="KW-0479">Metal-binding</keyword>
<comment type="caution">
    <text evidence="4">The sequence shown here is derived from an EMBL/GenBank/DDBJ whole genome shotgun (WGS) entry which is preliminary data.</text>
</comment>
<sequence>LDERIKQWQNWKPPRISNKEIYKYNPFNPFNSTERIQTIEQTIKITSTEQNILLLDEKTIKELAKNSKYFHFALVQVIIEPLTRHGLNNSVLACLHDAIHLNFDDSLIGAIETSLCNGPVYFDGYPDLTIFLTDENILETLKINVILHGYNMLPGSEIIVIIHHVHYKATNSICPKSLVNMSKGETTMMKCVTNDSNILIPQKIKWSDINILEDWSIQSDTIAPNQENIETTSLHSITQNDEALVKIRFEKTIKTHPNSKNLREIFNYLNICDEKIYKNYQLHPHRSSTSSIRCIPSNYFDTKTKLSNTLNQSNYFDTKTNLSETSNRSNDFDTKIKLLEISNQSSILKGIYTQNDFQNSQNDSQEIDEPLSQTYSKMKPPSQFMMISTIKINKTQQNIQLLDEKIKQDKNLKPPNKKVYNNCHYCEKPNHIAKYFHTRLQNNNRDNILKNNIKETLDLEMNSPTYSEIKLQTIKINKPFEINKDLIRKDFLKEKYLRKRNRFFRKYSETEQNNIRTVAGRRRRLRSQPHDRDRTADHPRAPAEVLNNTEREFGSLHLQIEEREKFTQVSYQSGTIYEWNLDGMNEYHIVNKLQEMTMVSNVHKIRNNTDKNIANLLIAGFTGQLKGSWDNVLTTQQTKILEAIQVNELKEPLLDNNNNEPTEDAVSTLIYNITQYFIGDTTYLKDRTSDQLSNLRCRKLKDFRWYKDAFMTKVLTREDANQPYWKEKFITLPILFAEKIKSKYREKRKGVVTYETLTYGDIVSTITKTGLENCNDIKMGKQIKIDSKTYKKELGDFCTQFGYEPFKPPTSKTEKLQNQKRDKKYYERKQLEKPEYYKSSRKKTLFKTNNFQKPTNYFQKTNSNSFTCYNCGKPGHASRYCKIGKQIKKLDLSNDHKNQL</sequence>
<dbReference type="InterPro" id="IPR028919">
    <property type="entry name" value="Viral_movement"/>
</dbReference>
<name>A0A1Q3C789_CEPFO</name>
<evidence type="ECO:0000259" key="3">
    <source>
        <dbReference type="PROSITE" id="PS50158"/>
    </source>
</evidence>
<dbReference type="EMBL" id="BDDD01001454">
    <property type="protein sequence ID" value="GAV76156.1"/>
    <property type="molecule type" value="Genomic_DNA"/>
</dbReference>
<feature type="region of interest" description="Disordered" evidence="2">
    <location>
        <begin position="519"/>
        <end position="542"/>
    </location>
</feature>
<dbReference type="Pfam" id="PF22909">
    <property type="entry name" value="Caulimovir_coat_dom"/>
    <property type="match status" value="1"/>
</dbReference>
<proteinExistence type="predicted"/>
<keyword evidence="5" id="KW-1185">Reference proteome</keyword>
<dbReference type="GO" id="GO:0003676">
    <property type="term" value="F:nucleic acid binding"/>
    <property type="evidence" value="ECO:0007669"/>
    <property type="project" value="InterPro"/>
</dbReference>
<dbReference type="InterPro" id="IPR036875">
    <property type="entry name" value="Znf_CCHC_sf"/>
</dbReference>
<dbReference type="Pfam" id="PF01107">
    <property type="entry name" value="MP"/>
    <property type="match status" value="1"/>
</dbReference>
<evidence type="ECO:0000313" key="5">
    <source>
        <dbReference type="Proteomes" id="UP000187406"/>
    </source>
</evidence>
<feature type="non-terminal residue" evidence="4">
    <location>
        <position position="900"/>
    </location>
</feature>
<gene>
    <name evidence="4" type="ORF">CFOL_v3_19631</name>
</gene>
<organism evidence="4 5">
    <name type="scientific">Cephalotus follicularis</name>
    <name type="common">Albany pitcher plant</name>
    <dbReference type="NCBI Taxonomy" id="3775"/>
    <lineage>
        <taxon>Eukaryota</taxon>
        <taxon>Viridiplantae</taxon>
        <taxon>Streptophyta</taxon>
        <taxon>Embryophyta</taxon>
        <taxon>Tracheophyta</taxon>
        <taxon>Spermatophyta</taxon>
        <taxon>Magnoliopsida</taxon>
        <taxon>eudicotyledons</taxon>
        <taxon>Gunneridae</taxon>
        <taxon>Pentapetalae</taxon>
        <taxon>rosids</taxon>
        <taxon>fabids</taxon>
        <taxon>Oxalidales</taxon>
        <taxon>Cephalotaceae</taxon>
        <taxon>Cephalotus</taxon>
    </lineage>
</organism>
<evidence type="ECO:0000256" key="1">
    <source>
        <dbReference type="PROSITE-ProRule" id="PRU00047"/>
    </source>
</evidence>
<dbReference type="PROSITE" id="PS50158">
    <property type="entry name" value="ZF_CCHC"/>
    <property type="match status" value="1"/>
</dbReference>
<dbReference type="GO" id="GO:0008270">
    <property type="term" value="F:zinc ion binding"/>
    <property type="evidence" value="ECO:0007669"/>
    <property type="project" value="UniProtKB-KW"/>
</dbReference>
<feature type="domain" description="CCHC-type" evidence="3">
    <location>
        <begin position="868"/>
        <end position="882"/>
    </location>
</feature>
<reference evidence="5" key="1">
    <citation type="submission" date="2016-04" db="EMBL/GenBank/DDBJ databases">
        <title>Cephalotus genome sequencing.</title>
        <authorList>
            <person name="Fukushima K."/>
            <person name="Hasebe M."/>
            <person name="Fang X."/>
        </authorList>
    </citation>
    <scope>NUCLEOTIDE SEQUENCE [LARGE SCALE GENOMIC DNA]</scope>
    <source>
        <strain evidence="5">cv. St1</strain>
    </source>
</reference>
<dbReference type="Pfam" id="PF24496">
    <property type="entry name" value="DUF7588"/>
    <property type="match status" value="1"/>
</dbReference>
<dbReference type="SMART" id="SM00343">
    <property type="entry name" value="ZnF_C2HC"/>
    <property type="match status" value="2"/>
</dbReference>
<evidence type="ECO:0000313" key="4">
    <source>
        <dbReference type="EMBL" id="GAV76156.1"/>
    </source>
</evidence>
<dbReference type="PANTHER" id="PTHR33054:SF9">
    <property type="entry name" value="CCHC-TYPE DOMAIN-CONTAINING PROTEIN"/>
    <property type="match status" value="1"/>
</dbReference>
<dbReference type="Pfam" id="PF00098">
    <property type="entry name" value="zf-CCHC"/>
    <property type="match status" value="1"/>
</dbReference>
<dbReference type="InParanoid" id="A0A1Q3C789"/>
<accession>A0A1Q3C789</accession>
<feature type="non-terminal residue" evidence="4">
    <location>
        <position position="1"/>
    </location>
</feature>
<dbReference type="InterPro" id="IPR056010">
    <property type="entry name" value="DUF7588"/>
</dbReference>
<keyword evidence="1" id="KW-0863">Zinc-finger</keyword>